<keyword evidence="3" id="KW-1185">Reference proteome</keyword>
<evidence type="ECO:0000256" key="1">
    <source>
        <dbReference type="SAM" id="MobiDB-lite"/>
    </source>
</evidence>
<protein>
    <submittedName>
        <fullName evidence="2">Uncharacterized protein</fullName>
    </submittedName>
</protein>
<accession>A0A835EVN3</accession>
<dbReference type="GO" id="GO:0032196">
    <property type="term" value="P:transposition"/>
    <property type="evidence" value="ECO:0007669"/>
    <property type="project" value="InterPro"/>
</dbReference>
<name>A0A835EVN3_9POAL</name>
<feature type="compositionally biased region" description="Basic residues" evidence="1">
    <location>
        <begin position="1"/>
        <end position="17"/>
    </location>
</feature>
<feature type="region of interest" description="Disordered" evidence="1">
    <location>
        <begin position="1"/>
        <end position="43"/>
    </location>
</feature>
<dbReference type="OrthoDB" id="719641at2759"/>
<evidence type="ECO:0000313" key="3">
    <source>
        <dbReference type="Proteomes" id="UP000636709"/>
    </source>
</evidence>
<feature type="compositionally biased region" description="Polar residues" evidence="1">
    <location>
        <begin position="18"/>
        <end position="34"/>
    </location>
</feature>
<evidence type="ECO:0000313" key="2">
    <source>
        <dbReference type="EMBL" id="KAF8723019.1"/>
    </source>
</evidence>
<dbReference type="PANTHER" id="PTHR33157:SF5">
    <property type="entry name" value="OS09G0314100 PROTEIN"/>
    <property type="match status" value="1"/>
</dbReference>
<dbReference type="EMBL" id="JACEFO010001669">
    <property type="protein sequence ID" value="KAF8723019.1"/>
    <property type="molecule type" value="Genomic_DNA"/>
</dbReference>
<dbReference type="InterPro" id="IPR039266">
    <property type="entry name" value="EN-1/SPM"/>
</dbReference>
<reference evidence="2" key="1">
    <citation type="submission" date="2020-07" db="EMBL/GenBank/DDBJ databases">
        <title>Genome sequence and genetic diversity analysis of an under-domesticated orphan crop, white fonio (Digitaria exilis).</title>
        <authorList>
            <person name="Bennetzen J.L."/>
            <person name="Chen S."/>
            <person name="Ma X."/>
            <person name="Wang X."/>
            <person name="Yssel A.E.J."/>
            <person name="Chaluvadi S.R."/>
            <person name="Johnson M."/>
            <person name="Gangashetty P."/>
            <person name="Hamidou F."/>
            <person name="Sanogo M.D."/>
            <person name="Zwaenepoel A."/>
            <person name="Wallace J."/>
            <person name="Van De Peer Y."/>
            <person name="Van Deynze A."/>
        </authorList>
    </citation>
    <scope>NUCLEOTIDE SEQUENCE</scope>
    <source>
        <tissue evidence="2">Leaves</tissue>
    </source>
</reference>
<gene>
    <name evidence="2" type="ORF">HU200_022166</name>
</gene>
<organism evidence="2 3">
    <name type="scientific">Digitaria exilis</name>
    <dbReference type="NCBI Taxonomy" id="1010633"/>
    <lineage>
        <taxon>Eukaryota</taxon>
        <taxon>Viridiplantae</taxon>
        <taxon>Streptophyta</taxon>
        <taxon>Embryophyta</taxon>
        <taxon>Tracheophyta</taxon>
        <taxon>Spermatophyta</taxon>
        <taxon>Magnoliopsida</taxon>
        <taxon>Liliopsida</taxon>
        <taxon>Poales</taxon>
        <taxon>Poaceae</taxon>
        <taxon>PACMAD clade</taxon>
        <taxon>Panicoideae</taxon>
        <taxon>Panicodae</taxon>
        <taxon>Paniceae</taxon>
        <taxon>Anthephorinae</taxon>
        <taxon>Digitaria</taxon>
    </lineage>
</organism>
<dbReference type="AlphaFoldDB" id="A0A835EVN3"/>
<dbReference type="Proteomes" id="UP000636709">
    <property type="component" value="Unassembled WGS sequence"/>
</dbReference>
<proteinExistence type="predicted"/>
<sequence>MVSSFRHSRNGHSKRSASHTNSCDGASQKTTADNPSKRIKETRPICSLQPVKERGRKQGCLTKLKMPVRGRKVLLKPLGDMQFEYLDHRGASYKYTSQLGVIIKREYPSLVQDKDEHDAVLRTRPTLERADYFLSKKNNLGQTAGDRVLSEFWVSNVYFLSTILCTSSVKCRMLIYIF</sequence>
<dbReference type="PANTHER" id="PTHR33157">
    <property type="entry name" value="AUTONOMOUS TRANSPOSABLE ELEMENT EN-1 MOSAIC PROTEIN-RELATED"/>
    <property type="match status" value="1"/>
</dbReference>
<comment type="caution">
    <text evidence="2">The sequence shown here is derived from an EMBL/GenBank/DDBJ whole genome shotgun (WGS) entry which is preliminary data.</text>
</comment>